<protein>
    <recommendedName>
        <fullName evidence="5">Tetratricopeptide repeat protein</fullName>
    </recommendedName>
</protein>
<dbReference type="InterPro" id="IPR019734">
    <property type="entry name" value="TPR_rpt"/>
</dbReference>
<proteinExistence type="predicted"/>
<evidence type="ECO:0008006" key="5">
    <source>
        <dbReference type="Google" id="ProtNLM"/>
    </source>
</evidence>
<name>A0AAE3YGC2_9MICC</name>
<comment type="caution">
    <text evidence="3">The sequence shown here is derived from an EMBL/GenBank/DDBJ whole genome shotgun (WGS) entry which is preliminary data.</text>
</comment>
<dbReference type="Gene3D" id="1.25.40.10">
    <property type="entry name" value="Tetratricopeptide repeat domain"/>
    <property type="match status" value="1"/>
</dbReference>
<evidence type="ECO:0000256" key="1">
    <source>
        <dbReference type="PROSITE-ProRule" id="PRU00339"/>
    </source>
</evidence>
<feature type="transmembrane region" description="Helical" evidence="2">
    <location>
        <begin position="34"/>
        <end position="53"/>
    </location>
</feature>
<dbReference type="RefSeq" id="WP_309852040.1">
    <property type="nucleotide sequence ID" value="NZ_BAAAIU010000043.1"/>
</dbReference>
<dbReference type="AlphaFoldDB" id="A0AAE3YGC2"/>
<keyword evidence="1" id="KW-0802">TPR repeat</keyword>
<dbReference type="Proteomes" id="UP001247307">
    <property type="component" value="Unassembled WGS sequence"/>
</dbReference>
<evidence type="ECO:0000313" key="4">
    <source>
        <dbReference type="Proteomes" id="UP001247307"/>
    </source>
</evidence>
<keyword evidence="4" id="KW-1185">Reference proteome</keyword>
<dbReference type="SUPFAM" id="SSF48452">
    <property type="entry name" value="TPR-like"/>
    <property type="match status" value="1"/>
</dbReference>
<dbReference type="EMBL" id="JAVDUI010000001">
    <property type="protein sequence ID" value="MDR6892665.1"/>
    <property type="molecule type" value="Genomic_DNA"/>
</dbReference>
<dbReference type="SMART" id="SM00028">
    <property type="entry name" value="TPR"/>
    <property type="match status" value="1"/>
</dbReference>
<keyword evidence="2" id="KW-1133">Transmembrane helix</keyword>
<feature type="repeat" description="TPR" evidence="1">
    <location>
        <begin position="113"/>
        <end position="146"/>
    </location>
</feature>
<sequence length="148" mass="16111">MASKIGVALITALGLFFLVLIVHRGVLFMMQPDWAARGIGAGVVVVALVGAWVSGRELLFGFQSQRLGRRLEAEGGLPVDDLPRSPGGRIDRAVADEQFGAYRAETEAAPESWRAWYRLALAYDASGDRRRAREAARRAISLERADAS</sequence>
<dbReference type="PROSITE" id="PS50005">
    <property type="entry name" value="TPR"/>
    <property type="match status" value="1"/>
</dbReference>
<reference evidence="3" key="1">
    <citation type="submission" date="2023-07" db="EMBL/GenBank/DDBJ databases">
        <title>Sequencing the genomes of 1000 actinobacteria strains.</title>
        <authorList>
            <person name="Klenk H.-P."/>
        </authorList>
    </citation>
    <scope>NUCLEOTIDE SEQUENCE</scope>
    <source>
        <strain evidence="3">DSM 13988</strain>
    </source>
</reference>
<gene>
    <name evidence="3" type="ORF">J2S35_001605</name>
</gene>
<accession>A0AAE3YGC2</accession>
<evidence type="ECO:0000313" key="3">
    <source>
        <dbReference type="EMBL" id="MDR6892665.1"/>
    </source>
</evidence>
<evidence type="ECO:0000256" key="2">
    <source>
        <dbReference type="SAM" id="Phobius"/>
    </source>
</evidence>
<keyword evidence="2" id="KW-0812">Transmembrane</keyword>
<dbReference type="InterPro" id="IPR011990">
    <property type="entry name" value="TPR-like_helical_dom_sf"/>
</dbReference>
<keyword evidence="2" id="KW-0472">Membrane</keyword>
<organism evidence="3 4">
    <name type="scientific">Falsarthrobacter nasiphocae</name>
    <dbReference type="NCBI Taxonomy" id="189863"/>
    <lineage>
        <taxon>Bacteria</taxon>
        <taxon>Bacillati</taxon>
        <taxon>Actinomycetota</taxon>
        <taxon>Actinomycetes</taxon>
        <taxon>Micrococcales</taxon>
        <taxon>Micrococcaceae</taxon>
        <taxon>Falsarthrobacter</taxon>
    </lineage>
</organism>